<sequence>MLNELKPENKSDIIYPCPFSMGYGIPRQQAWLLLKVFLTYRLILACLFVMLFFSQLGPGTGARHDEYLFIISGSSHLALTIISGFCLLRRLISYTVQAQTLIFTDIIFITLIMHACGGINSGVGILLAASIAASGLLIGGRCALLFAAIASLAILAEQIYAFQTHSFRDTAYTYAAMLGASFFTIAMLAYALAQRTEQSTAQQKTINQLEELSKYIIQHLQSGIIISDRDHQIRMSNEAAARLTQCSTMPDRLHTISPYLAEAFSYWLNDPSQDFAVIPLTDGSEMQTRFTALPTRHEALNMIILEDIAFYNQRLQQSKLASLGQLTASIAHEIRNPLGAISHAGQLLAENIELSDEDRRLTEIIRDHSTRVNKIIEDILQLSRRSASLRKKVDLIQWLDDYIEQFCAENGFARDLFTMTTESKHPQALVDKGHLKQILDNLCQNALKYGSPEKKLISLAIRQHEQMLCIEVIDSGPGIDPSHRKHLFEPFFTTSAQGTGLGLYISKELAELNQARLSYHITDQSQSCFRLCLPNAEQTLIEI</sequence>
<evidence type="ECO:0000256" key="1">
    <source>
        <dbReference type="ARBA" id="ARBA00000085"/>
    </source>
</evidence>
<dbReference type="GO" id="GO:0000155">
    <property type="term" value="F:phosphorelay sensor kinase activity"/>
    <property type="evidence" value="ECO:0007669"/>
    <property type="project" value="InterPro"/>
</dbReference>
<organism evidence="6 7">
    <name type="scientific">Methylotuvimicrobium buryatense</name>
    <name type="common">Methylomicrobium buryatense</name>
    <dbReference type="NCBI Taxonomy" id="95641"/>
    <lineage>
        <taxon>Bacteria</taxon>
        <taxon>Pseudomonadati</taxon>
        <taxon>Pseudomonadota</taxon>
        <taxon>Gammaproteobacteria</taxon>
        <taxon>Methylococcales</taxon>
        <taxon>Methylococcaceae</taxon>
        <taxon>Methylotuvimicrobium</taxon>
    </lineage>
</organism>
<evidence type="ECO:0000256" key="3">
    <source>
        <dbReference type="ARBA" id="ARBA00022553"/>
    </source>
</evidence>
<evidence type="ECO:0000313" key="6">
    <source>
        <dbReference type="EMBL" id="QCW81543.1"/>
    </source>
</evidence>
<dbReference type="InterPro" id="IPR036097">
    <property type="entry name" value="HisK_dim/P_sf"/>
</dbReference>
<dbReference type="SMART" id="SM00387">
    <property type="entry name" value="HATPase_c"/>
    <property type="match status" value="1"/>
</dbReference>
<feature type="domain" description="Histidine kinase" evidence="5">
    <location>
        <begin position="329"/>
        <end position="537"/>
    </location>
</feature>
<dbReference type="SMART" id="SM00388">
    <property type="entry name" value="HisKA"/>
    <property type="match status" value="1"/>
</dbReference>
<keyword evidence="6" id="KW-0808">Transferase</keyword>
<name>A0A4P9UM97_METBY</name>
<keyword evidence="7" id="KW-1185">Reference proteome</keyword>
<dbReference type="RefSeq" id="WP_017840698.1">
    <property type="nucleotide sequence ID" value="NZ_CP035467.1"/>
</dbReference>
<dbReference type="AlphaFoldDB" id="A0A4P9UM97"/>
<dbReference type="Gene3D" id="3.30.450.20">
    <property type="entry name" value="PAS domain"/>
    <property type="match status" value="1"/>
</dbReference>
<dbReference type="InterPro" id="IPR003661">
    <property type="entry name" value="HisK_dim/P_dom"/>
</dbReference>
<dbReference type="CDD" id="cd00082">
    <property type="entry name" value="HisKA"/>
    <property type="match status" value="1"/>
</dbReference>
<feature type="transmembrane region" description="Helical" evidence="4">
    <location>
        <begin position="172"/>
        <end position="193"/>
    </location>
</feature>
<comment type="catalytic activity">
    <reaction evidence="1">
        <text>ATP + protein L-histidine = ADP + protein N-phospho-L-histidine.</text>
        <dbReference type="EC" id="2.7.13.3"/>
    </reaction>
</comment>
<dbReference type="InterPro" id="IPR036890">
    <property type="entry name" value="HATPase_C_sf"/>
</dbReference>
<evidence type="ECO:0000259" key="5">
    <source>
        <dbReference type="PROSITE" id="PS50109"/>
    </source>
</evidence>
<proteinExistence type="predicted"/>
<dbReference type="Proteomes" id="UP000305881">
    <property type="component" value="Chromosome"/>
</dbReference>
<evidence type="ECO:0000313" key="7">
    <source>
        <dbReference type="Proteomes" id="UP000305881"/>
    </source>
</evidence>
<keyword evidence="4" id="KW-0812">Transmembrane</keyword>
<dbReference type="SUPFAM" id="SSF47384">
    <property type="entry name" value="Homodimeric domain of signal transducing histidine kinase"/>
    <property type="match status" value="1"/>
</dbReference>
<dbReference type="PANTHER" id="PTHR43065">
    <property type="entry name" value="SENSOR HISTIDINE KINASE"/>
    <property type="match status" value="1"/>
</dbReference>
<dbReference type="PROSITE" id="PS50109">
    <property type="entry name" value="HIS_KIN"/>
    <property type="match status" value="1"/>
</dbReference>
<keyword evidence="4" id="KW-0472">Membrane</keyword>
<dbReference type="Pfam" id="PF02518">
    <property type="entry name" value="HATPase_c"/>
    <property type="match status" value="1"/>
</dbReference>
<reference evidence="7" key="1">
    <citation type="journal article" date="2019" name="J. Bacteriol.">
        <title>A Mutagenic Screen Identifies a TonB-Dependent Receptor Required for the Lanthanide Metal Switch in the Type I Methanotroph 'Methylotuvimicrobium buryatense' 5GB1C.</title>
        <authorList>
            <person name="Groom J.D."/>
            <person name="Ford S.M."/>
            <person name="Pesesky M.W."/>
            <person name="Lidstrom M.E."/>
        </authorList>
    </citation>
    <scope>NUCLEOTIDE SEQUENCE [LARGE SCALE GENOMIC DNA]</scope>
    <source>
        <strain evidence="7">5GB1C</strain>
    </source>
</reference>
<accession>A0A4P9UM97</accession>
<dbReference type="OrthoDB" id="2521613at2"/>
<dbReference type="Pfam" id="PF00512">
    <property type="entry name" value="HisKA"/>
    <property type="match status" value="1"/>
</dbReference>
<dbReference type="KEGG" id="mbur:EQU24_04210"/>
<feature type="transmembrane region" description="Helical" evidence="4">
    <location>
        <begin position="30"/>
        <end position="55"/>
    </location>
</feature>
<dbReference type="STRING" id="675511.GCA_000341735_02167"/>
<dbReference type="Gene3D" id="1.10.287.130">
    <property type="match status" value="1"/>
</dbReference>
<feature type="transmembrane region" description="Helical" evidence="4">
    <location>
        <begin position="100"/>
        <end position="132"/>
    </location>
</feature>
<dbReference type="SUPFAM" id="SSF55874">
    <property type="entry name" value="ATPase domain of HSP90 chaperone/DNA topoisomerase II/histidine kinase"/>
    <property type="match status" value="1"/>
</dbReference>
<dbReference type="Gene3D" id="3.30.565.10">
    <property type="entry name" value="Histidine kinase-like ATPase, C-terminal domain"/>
    <property type="match status" value="1"/>
</dbReference>
<dbReference type="InterPro" id="IPR004358">
    <property type="entry name" value="Sig_transdc_His_kin-like_C"/>
</dbReference>
<dbReference type="InterPro" id="IPR003594">
    <property type="entry name" value="HATPase_dom"/>
</dbReference>
<dbReference type="EC" id="2.7.13.3" evidence="2"/>
<evidence type="ECO:0000256" key="4">
    <source>
        <dbReference type="SAM" id="Phobius"/>
    </source>
</evidence>
<keyword evidence="4" id="KW-1133">Transmembrane helix</keyword>
<dbReference type="PANTHER" id="PTHR43065:SF52">
    <property type="entry name" value="SENSOR PROTEIN KINASE PILS"/>
    <property type="match status" value="1"/>
</dbReference>
<dbReference type="Pfam" id="PF25323">
    <property type="entry name" value="6TM_PilS"/>
    <property type="match status" value="1"/>
</dbReference>
<dbReference type="PRINTS" id="PR00344">
    <property type="entry name" value="BCTRLSENSOR"/>
</dbReference>
<gene>
    <name evidence="6" type="ORF">EQU24_04210</name>
</gene>
<keyword evidence="3" id="KW-0597">Phosphoprotein</keyword>
<keyword evidence="6" id="KW-0418">Kinase</keyword>
<feature type="transmembrane region" description="Helical" evidence="4">
    <location>
        <begin position="67"/>
        <end position="88"/>
    </location>
</feature>
<feature type="transmembrane region" description="Helical" evidence="4">
    <location>
        <begin position="138"/>
        <end position="160"/>
    </location>
</feature>
<dbReference type="InterPro" id="IPR005467">
    <property type="entry name" value="His_kinase_dom"/>
</dbReference>
<protein>
    <recommendedName>
        <fullName evidence="2">histidine kinase</fullName>
        <ecNumber evidence="2">2.7.13.3</ecNumber>
    </recommendedName>
</protein>
<dbReference type="EMBL" id="CP035467">
    <property type="protein sequence ID" value="QCW81543.1"/>
    <property type="molecule type" value="Genomic_DNA"/>
</dbReference>
<evidence type="ECO:0000256" key="2">
    <source>
        <dbReference type="ARBA" id="ARBA00012438"/>
    </source>
</evidence>